<accession>A0A915PSB3</accession>
<sequence>MSTARNDEVVKLTLDNSNDSNRKDQLDEIQALESIYSDIPECFSHVINDDSLITGSITILLPKIDKGISIHAGEKIIRINYLPPLLLRFTFPRDYPSHSMPLFSLQASWLDSTVRHRLTKILIGLWMTYHGVPVLFTWVESLKEEIMQILSSEMSINLDEIVSEESITDAEKRKSDELLKTFIEFDDQATQDDFEAEWYDCEVCFASKRGKECIRFMQCGHVFCTECVSAYYHQKLQDNAIRQLDCLNDGCDNPATQAQIRLVFTDKEFEVYEQRLLEGTLDLMSDVVACPRISCQAPVIIDGGEGSSLASCSLCYYSFCVLCKKAYHGIESCSLTSESRLKLLDQLETATASQLDEIYRRYGGKKHLHQMLETLKSEQWIETNSKPCPSCQAKIEKNDGCNKMTCTKCGNYFCWLCGAVLNKKDPYAHFTEPGPNNCVNLLFEFQVLVYFQIYKWLLADGNIKDKEETSNVSLMPSLNWKHYTAMFAAVSGTPVFCYWYYSLPHVVDRFTEKWMVEEPERDNREFHEFMRELSTKRQKVSHAELVEKVTAEEKRRNALH</sequence>
<dbReference type="PROSITE" id="PS50908">
    <property type="entry name" value="RWD"/>
    <property type="match status" value="1"/>
</dbReference>
<dbReference type="Pfam" id="PF01485">
    <property type="entry name" value="IBR"/>
    <property type="match status" value="1"/>
</dbReference>
<evidence type="ECO:0000256" key="7">
    <source>
        <dbReference type="ARBA" id="ARBA00022771"/>
    </source>
</evidence>
<evidence type="ECO:0000256" key="8">
    <source>
        <dbReference type="ARBA" id="ARBA00022786"/>
    </source>
</evidence>
<dbReference type="PROSITE" id="PS51873">
    <property type="entry name" value="TRIAD"/>
    <property type="match status" value="1"/>
</dbReference>
<dbReference type="SMART" id="SM00647">
    <property type="entry name" value="IBR"/>
    <property type="match status" value="2"/>
</dbReference>
<evidence type="ECO:0000256" key="11">
    <source>
        <dbReference type="PROSITE-ProRule" id="PRU00175"/>
    </source>
</evidence>
<evidence type="ECO:0000256" key="9">
    <source>
        <dbReference type="ARBA" id="ARBA00022833"/>
    </source>
</evidence>
<dbReference type="AlphaFoldDB" id="A0A915PSB3"/>
<feature type="domain" description="RWD" evidence="13">
    <location>
        <begin position="27"/>
        <end position="149"/>
    </location>
</feature>
<dbReference type="EC" id="2.3.2.31" evidence="3"/>
<dbReference type="SUPFAM" id="SSF54495">
    <property type="entry name" value="UBC-like"/>
    <property type="match status" value="1"/>
</dbReference>
<evidence type="ECO:0000259" key="12">
    <source>
        <dbReference type="PROSITE" id="PS50089"/>
    </source>
</evidence>
<dbReference type="InterPro" id="IPR047548">
    <property type="entry name" value="Rcat_RBR_RNF14"/>
</dbReference>
<dbReference type="InterPro" id="IPR017907">
    <property type="entry name" value="Znf_RING_CS"/>
</dbReference>
<dbReference type="Gene3D" id="3.30.40.10">
    <property type="entry name" value="Zinc/RING finger domain, C3HC4 (zinc finger)"/>
    <property type="match status" value="1"/>
</dbReference>
<dbReference type="SUPFAM" id="SSF57850">
    <property type="entry name" value="RING/U-box"/>
    <property type="match status" value="3"/>
</dbReference>
<feature type="domain" description="RING-type" evidence="14">
    <location>
        <begin position="197"/>
        <end position="442"/>
    </location>
</feature>
<keyword evidence="4" id="KW-0808">Transferase</keyword>
<dbReference type="PROSITE" id="PS50089">
    <property type="entry name" value="ZF_RING_2"/>
    <property type="match status" value="1"/>
</dbReference>
<dbReference type="GO" id="GO:0016567">
    <property type="term" value="P:protein ubiquitination"/>
    <property type="evidence" value="ECO:0007669"/>
    <property type="project" value="InterPro"/>
</dbReference>
<feature type="domain" description="RING-type" evidence="12">
    <location>
        <begin position="201"/>
        <end position="246"/>
    </location>
</feature>
<dbReference type="Pfam" id="PF22191">
    <property type="entry name" value="IBR_1"/>
    <property type="match status" value="1"/>
</dbReference>
<dbReference type="SMART" id="SM00184">
    <property type="entry name" value="RING"/>
    <property type="match status" value="2"/>
</dbReference>
<evidence type="ECO:0000256" key="3">
    <source>
        <dbReference type="ARBA" id="ARBA00012251"/>
    </source>
</evidence>
<dbReference type="SMART" id="SM00591">
    <property type="entry name" value="RWD"/>
    <property type="match status" value="1"/>
</dbReference>
<dbReference type="InterPro" id="IPR031127">
    <property type="entry name" value="E3_UB_ligase_RBR"/>
</dbReference>
<evidence type="ECO:0000256" key="2">
    <source>
        <dbReference type="ARBA" id="ARBA00004906"/>
    </source>
</evidence>
<evidence type="ECO:0000259" key="14">
    <source>
        <dbReference type="PROSITE" id="PS51873"/>
    </source>
</evidence>
<dbReference type="Gene3D" id="1.20.120.1750">
    <property type="match status" value="1"/>
</dbReference>
<dbReference type="GO" id="GO:0061630">
    <property type="term" value="F:ubiquitin protein ligase activity"/>
    <property type="evidence" value="ECO:0007669"/>
    <property type="project" value="UniProtKB-EC"/>
</dbReference>
<dbReference type="InterPro" id="IPR031128">
    <property type="entry name" value="RNF14_RING-HC_Zfn"/>
</dbReference>
<name>A0A915PSB3_9BILA</name>
<dbReference type="InterPro" id="IPR002867">
    <property type="entry name" value="IBR_dom"/>
</dbReference>
<keyword evidence="15" id="KW-1185">Reference proteome</keyword>
<keyword evidence="7 11" id="KW-0863">Zinc-finger</keyword>
<dbReference type="InterPro" id="IPR016135">
    <property type="entry name" value="UBQ-conjugating_enzyme/RWD"/>
</dbReference>
<dbReference type="CDD" id="cd20354">
    <property type="entry name" value="Rcat_RBR_RNF14"/>
    <property type="match status" value="1"/>
</dbReference>
<evidence type="ECO:0000256" key="4">
    <source>
        <dbReference type="ARBA" id="ARBA00022679"/>
    </source>
</evidence>
<dbReference type="CDD" id="cd16628">
    <property type="entry name" value="RING-HC_RBR_RNF14"/>
    <property type="match status" value="1"/>
</dbReference>
<dbReference type="CDD" id="cd23820">
    <property type="entry name" value="RWD_RNF14"/>
    <property type="match status" value="1"/>
</dbReference>
<dbReference type="WBParaSite" id="sdigi.contig276.g6967.t1">
    <property type="protein sequence ID" value="sdigi.contig276.g6967.t1"/>
    <property type="gene ID" value="sdigi.contig276.g6967"/>
</dbReference>
<dbReference type="CDD" id="cd20341">
    <property type="entry name" value="BRcat_RBR_RNF14"/>
    <property type="match status" value="1"/>
</dbReference>
<protein>
    <recommendedName>
        <fullName evidence="3">RBR-type E3 ubiquitin transferase</fullName>
        <ecNumber evidence="3">2.3.2.31</ecNumber>
    </recommendedName>
</protein>
<evidence type="ECO:0000313" key="16">
    <source>
        <dbReference type="WBParaSite" id="sdigi.contig276.g6967.t1"/>
    </source>
</evidence>
<dbReference type="InterPro" id="IPR001841">
    <property type="entry name" value="Znf_RING"/>
</dbReference>
<reference evidence="16" key="1">
    <citation type="submission" date="2022-11" db="UniProtKB">
        <authorList>
            <consortium name="WormBaseParasite"/>
        </authorList>
    </citation>
    <scope>IDENTIFICATION</scope>
</reference>
<dbReference type="FunFam" id="3.30.40.10:FF:000137">
    <property type="entry name" value="RanBP-type and C3HC4-type zinc finger-containing protein 1"/>
    <property type="match status" value="1"/>
</dbReference>
<dbReference type="PROSITE" id="PS00518">
    <property type="entry name" value="ZF_RING_1"/>
    <property type="match status" value="1"/>
</dbReference>
<dbReference type="InterPro" id="IPR013083">
    <property type="entry name" value="Znf_RING/FYVE/PHD"/>
</dbReference>
<dbReference type="Proteomes" id="UP000887581">
    <property type="component" value="Unplaced"/>
</dbReference>
<keyword evidence="8" id="KW-0833">Ubl conjugation pathway</keyword>
<evidence type="ECO:0000313" key="15">
    <source>
        <dbReference type="Proteomes" id="UP000887581"/>
    </source>
</evidence>
<dbReference type="Pfam" id="PF05773">
    <property type="entry name" value="RWD"/>
    <property type="match status" value="1"/>
</dbReference>
<evidence type="ECO:0000259" key="13">
    <source>
        <dbReference type="PROSITE" id="PS50908"/>
    </source>
</evidence>
<comment type="catalytic activity">
    <reaction evidence="1">
        <text>[E2 ubiquitin-conjugating enzyme]-S-ubiquitinyl-L-cysteine + [acceptor protein]-L-lysine = [E2 ubiquitin-conjugating enzyme]-L-cysteine + [acceptor protein]-N(6)-ubiquitinyl-L-lysine.</text>
        <dbReference type="EC" id="2.3.2.31"/>
    </reaction>
</comment>
<comment type="pathway">
    <text evidence="2">Protein modification; protein ubiquitination.</text>
</comment>
<dbReference type="Gene3D" id="3.10.110.10">
    <property type="entry name" value="Ubiquitin Conjugating Enzyme"/>
    <property type="match status" value="1"/>
</dbReference>
<keyword evidence="5" id="KW-0479">Metal-binding</keyword>
<dbReference type="InterPro" id="IPR006575">
    <property type="entry name" value="RWD_dom"/>
</dbReference>
<keyword evidence="9" id="KW-0862">Zinc</keyword>
<organism evidence="15 16">
    <name type="scientific">Setaria digitata</name>
    <dbReference type="NCBI Taxonomy" id="48799"/>
    <lineage>
        <taxon>Eukaryota</taxon>
        <taxon>Metazoa</taxon>
        <taxon>Ecdysozoa</taxon>
        <taxon>Nematoda</taxon>
        <taxon>Chromadorea</taxon>
        <taxon>Rhabditida</taxon>
        <taxon>Spirurina</taxon>
        <taxon>Spiruromorpha</taxon>
        <taxon>Filarioidea</taxon>
        <taxon>Setariidae</taxon>
        <taxon>Setaria</taxon>
    </lineage>
</organism>
<dbReference type="InterPro" id="IPR044066">
    <property type="entry name" value="TRIAD_supradom"/>
</dbReference>
<keyword evidence="6" id="KW-0677">Repeat</keyword>
<dbReference type="GO" id="GO:0008270">
    <property type="term" value="F:zinc ion binding"/>
    <property type="evidence" value="ECO:0007669"/>
    <property type="project" value="UniProtKB-KW"/>
</dbReference>
<dbReference type="PANTHER" id="PTHR11685">
    <property type="entry name" value="RBR FAMILY RING FINGER AND IBR DOMAIN-CONTAINING"/>
    <property type="match status" value="1"/>
</dbReference>
<evidence type="ECO:0000256" key="5">
    <source>
        <dbReference type="ARBA" id="ARBA00022723"/>
    </source>
</evidence>
<evidence type="ECO:0000256" key="1">
    <source>
        <dbReference type="ARBA" id="ARBA00001798"/>
    </source>
</evidence>
<proteinExistence type="inferred from homology"/>
<comment type="similarity">
    <text evidence="10">Belongs to the RBR family. RNF14 subfamily.</text>
</comment>
<dbReference type="Gene3D" id="2.20.25.20">
    <property type="match status" value="1"/>
</dbReference>
<evidence type="ECO:0000256" key="6">
    <source>
        <dbReference type="ARBA" id="ARBA00022737"/>
    </source>
</evidence>
<evidence type="ECO:0000256" key="10">
    <source>
        <dbReference type="ARBA" id="ARBA00044508"/>
    </source>
</evidence>